<dbReference type="GO" id="GO:0052693">
    <property type="term" value="F:epoxyqueuosine reductase activity"/>
    <property type="evidence" value="ECO:0007669"/>
    <property type="project" value="UniProtKB-UniRule"/>
</dbReference>
<keyword evidence="19" id="KW-1185">Reference proteome</keyword>
<evidence type="ECO:0000256" key="12">
    <source>
        <dbReference type="ARBA" id="ARBA00023014"/>
    </source>
</evidence>
<dbReference type="InterPro" id="IPR014729">
    <property type="entry name" value="Rossmann-like_a/b/a_fold"/>
</dbReference>
<dbReference type="GO" id="GO:0051539">
    <property type="term" value="F:4 iron, 4 sulfur cluster binding"/>
    <property type="evidence" value="ECO:0007669"/>
    <property type="project" value="UniProtKB-UniRule"/>
</dbReference>
<evidence type="ECO:0000256" key="6">
    <source>
        <dbReference type="ARBA" id="ARBA00022485"/>
    </source>
</evidence>
<dbReference type="SUPFAM" id="SSF52402">
    <property type="entry name" value="Adenine nucleotide alpha hydrolases-like"/>
    <property type="match status" value="1"/>
</dbReference>
<dbReference type="PANTHER" id="PTHR36701:SF1">
    <property type="entry name" value="EPOXYQUEUOSINE REDUCTASE QUEH"/>
    <property type="match status" value="1"/>
</dbReference>
<dbReference type="GO" id="GO:0016787">
    <property type="term" value="F:hydrolase activity"/>
    <property type="evidence" value="ECO:0007669"/>
    <property type="project" value="UniProtKB-KW"/>
</dbReference>
<accession>A0A0A2GD83</accession>
<reference evidence="18 19" key="1">
    <citation type="submission" date="2014-08" db="EMBL/GenBank/DDBJ databases">
        <title>Porphyromonas gingivicanis strain:COT-022_OH1391 Genome sequencing.</title>
        <authorList>
            <person name="Wallis C."/>
            <person name="Deusch O."/>
            <person name="O'Flynn C."/>
            <person name="Davis I."/>
            <person name="Jospin G."/>
            <person name="Darling A.E."/>
            <person name="Coil D.A."/>
            <person name="Alexiev A."/>
            <person name="Horsfall A."/>
            <person name="Kirkwood N."/>
            <person name="Harris S."/>
            <person name="Eisen J.A."/>
        </authorList>
    </citation>
    <scope>NUCLEOTIDE SEQUENCE [LARGE SCALE GENOMIC DNA]</scope>
    <source>
        <strain evidence="19">COT-022 OH1391</strain>
    </source>
</reference>
<evidence type="ECO:0000256" key="2">
    <source>
        <dbReference type="ARBA" id="ARBA00004691"/>
    </source>
</evidence>
<protein>
    <recommendedName>
        <fullName evidence="5 17">Epoxyqueuosine reductase QueH</fullName>
        <ecNumber evidence="4 17">1.17.99.6</ecNumber>
    </recommendedName>
    <alternativeName>
        <fullName evidence="15 17">Queuosine biosynthesis protein QueH</fullName>
    </alternativeName>
</protein>
<comment type="caution">
    <text evidence="18">The sequence shown here is derived from an EMBL/GenBank/DDBJ whole genome shotgun (WGS) entry which is preliminary data.</text>
</comment>
<dbReference type="Proteomes" id="UP000030134">
    <property type="component" value="Unassembled WGS sequence"/>
</dbReference>
<evidence type="ECO:0000256" key="1">
    <source>
        <dbReference type="ARBA" id="ARBA00002268"/>
    </source>
</evidence>
<keyword evidence="8 17" id="KW-0479">Metal-binding</keyword>
<dbReference type="PANTHER" id="PTHR36701">
    <property type="entry name" value="EPOXYQUEUOSINE REDUCTASE QUEH"/>
    <property type="match status" value="1"/>
</dbReference>
<dbReference type="UniPathway" id="UPA00392"/>
<evidence type="ECO:0000256" key="4">
    <source>
        <dbReference type="ARBA" id="ARBA00012622"/>
    </source>
</evidence>
<name>A0A0A2GD83_9PORP</name>
<feature type="disulfide bond" description="Redox-active" evidence="17">
    <location>
        <begin position="184"/>
        <end position="186"/>
    </location>
</feature>
<evidence type="ECO:0000256" key="14">
    <source>
        <dbReference type="ARBA" id="ARBA00023284"/>
    </source>
</evidence>
<feature type="binding site" evidence="17">
    <location>
        <position position="23"/>
    </location>
    <ligand>
        <name>[4Fe-4S] cluster</name>
        <dbReference type="ChEBI" id="CHEBI:49883"/>
    </ligand>
</feature>
<dbReference type="HAMAP" id="MF_02089">
    <property type="entry name" value="QueH"/>
    <property type="match status" value="1"/>
</dbReference>
<evidence type="ECO:0000256" key="3">
    <source>
        <dbReference type="ARBA" id="ARBA00008207"/>
    </source>
</evidence>
<evidence type="ECO:0000256" key="16">
    <source>
        <dbReference type="ARBA" id="ARBA00047415"/>
    </source>
</evidence>
<evidence type="ECO:0000256" key="10">
    <source>
        <dbReference type="ARBA" id="ARBA00023002"/>
    </source>
</evidence>
<dbReference type="AlphaFoldDB" id="A0A0A2GD83"/>
<keyword evidence="7 17" id="KW-0819">tRNA processing</keyword>
<comment type="pathway">
    <text evidence="2 17">tRNA modification; tRNA-queuosine biosynthesis.</text>
</comment>
<keyword evidence="9 17" id="KW-0671">Queuosine biosynthesis</keyword>
<gene>
    <name evidence="17" type="primary">queH</name>
    <name evidence="18" type="ORF">HQ36_01940</name>
</gene>
<keyword evidence="18" id="KW-0378">Hydrolase</keyword>
<proteinExistence type="inferred from homology"/>
<evidence type="ECO:0000313" key="18">
    <source>
        <dbReference type="EMBL" id="KGN98399.1"/>
    </source>
</evidence>
<evidence type="ECO:0000256" key="8">
    <source>
        <dbReference type="ARBA" id="ARBA00022723"/>
    </source>
</evidence>
<evidence type="ECO:0000313" key="19">
    <source>
        <dbReference type="Proteomes" id="UP000030134"/>
    </source>
</evidence>
<evidence type="ECO:0000256" key="5">
    <source>
        <dbReference type="ARBA" id="ARBA00016895"/>
    </source>
</evidence>
<dbReference type="OrthoDB" id="9801033at2"/>
<sequence length="199" mass="23209">MVYDFSKIEIPKEADKVVLHTCCAPCSSAIIKALQSRGVEVIVFFYNPNIHPLEEYERRKGEIVRYAKSNGIPFFDGDYDTEQWFNYVKGYEDAPERGKRCVRCFELRLMRTADFAHSLGVRYFATTLASSRWKSLVQIEAAGRKAEAIYPDICFWHRNWRKDGLQELRQQIIAEEGFYNQTYCGCLFSRQGRESIVTE</sequence>
<dbReference type="InterPro" id="IPR003828">
    <property type="entry name" value="QueH"/>
</dbReference>
<dbReference type="GO" id="GO:0046872">
    <property type="term" value="F:metal ion binding"/>
    <property type="evidence" value="ECO:0007669"/>
    <property type="project" value="UniProtKB-KW"/>
</dbReference>
<keyword evidence="10 17" id="KW-0560">Oxidoreductase</keyword>
<keyword evidence="11 17" id="KW-0408">Iron</keyword>
<dbReference type="Pfam" id="PF02677">
    <property type="entry name" value="QueH"/>
    <property type="match status" value="1"/>
</dbReference>
<feature type="binding site" evidence="17">
    <location>
        <position position="22"/>
    </location>
    <ligand>
        <name>[4Fe-4S] cluster</name>
        <dbReference type="ChEBI" id="CHEBI:49883"/>
    </ligand>
</feature>
<dbReference type="RefSeq" id="WP_036883068.1">
    <property type="nucleotide sequence ID" value="NZ_JQZW01000006.1"/>
</dbReference>
<feature type="binding site" evidence="17">
    <location>
        <position position="104"/>
    </location>
    <ligand>
        <name>[4Fe-4S] cluster</name>
        <dbReference type="ChEBI" id="CHEBI:49883"/>
    </ligand>
</feature>
<dbReference type="GO" id="GO:0008616">
    <property type="term" value="P:tRNA queuosine(34) biosynthetic process"/>
    <property type="evidence" value="ECO:0007669"/>
    <property type="project" value="UniProtKB-UniRule"/>
</dbReference>
<comment type="catalytic activity">
    <reaction evidence="16 17">
        <text>epoxyqueuosine(34) in tRNA + AH2 = queuosine(34) in tRNA + A + H2O</text>
        <dbReference type="Rhea" id="RHEA:32159"/>
        <dbReference type="Rhea" id="RHEA-COMP:18571"/>
        <dbReference type="Rhea" id="RHEA-COMP:18582"/>
        <dbReference type="ChEBI" id="CHEBI:13193"/>
        <dbReference type="ChEBI" id="CHEBI:15377"/>
        <dbReference type="ChEBI" id="CHEBI:17499"/>
        <dbReference type="ChEBI" id="CHEBI:194431"/>
        <dbReference type="ChEBI" id="CHEBI:194443"/>
        <dbReference type="EC" id="1.17.99.6"/>
    </reaction>
</comment>
<evidence type="ECO:0000256" key="11">
    <source>
        <dbReference type="ARBA" id="ARBA00023004"/>
    </source>
</evidence>
<evidence type="ECO:0000256" key="13">
    <source>
        <dbReference type="ARBA" id="ARBA00023157"/>
    </source>
</evidence>
<dbReference type="STRING" id="266762.HQ36_01940"/>
<dbReference type="EC" id="1.17.99.6" evidence="4 17"/>
<dbReference type="EMBL" id="JQZW01000006">
    <property type="protein sequence ID" value="KGN98399.1"/>
    <property type="molecule type" value="Genomic_DNA"/>
</dbReference>
<feature type="binding site" evidence="17">
    <location>
        <position position="101"/>
    </location>
    <ligand>
        <name>[4Fe-4S] cluster</name>
        <dbReference type="ChEBI" id="CHEBI:49883"/>
    </ligand>
</feature>
<keyword evidence="13 17" id="KW-1015">Disulfide bond</keyword>
<evidence type="ECO:0000256" key="9">
    <source>
        <dbReference type="ARBA" id="ARBA00022785"/>
    </source>
</evidence>
<keyword evidence="6 17" id="KW-0004">4Fe-4S</keyword>
<evidence type="ECO:0000256" key="15">
    <source>
        <dbReference type="ARBA" id="ARBA00031446"/>
    </source>
</evidence>
<dbReference type="eggNOG" id="COG1636">
    <property type="taxonomic scope" value="Bacteria"/>
</dbReference>
<dbReference type="Gene3D" id="3.40.50.620">
    <property type="entry name" value="HUPs"/>
    <property type="match status" value="1"/>
</dbReference>
<comment type="function">
    <text evidence="1 17">Catalyzes the conversion of epoxyqueuosine (oQ) to queuosine (Q), which is a hypermodified base found in the wobble positions of tRNA(Asp), tRNA(Asn), tRNA(His) and tRNA(Tyr).</text>
</comment>
<evidence type="ECO:0000256" key="7">
    <source>
        <dbReference type="ARBA" id="ARBA00022694"/>
    </source>
</evidence>
<evidence type="ECO:0000256" key="17">
    <source>
        <dbReference type="HAMAP-Rule" id="MF_02089"/>
    </source>
</evidence>
<comment type="similarity">
    <text evidence="3 17">Belongs to the QueH family.</text>
</comment>
<organism evidence="18 19">
    <name type="scientific">Porphyromonas gingivicanis</name>
    <dbReference type="NCBI Taxonomy" id="266762"/>
    <lineage>
        <taxon>Bacteria</taxon>
        <taxon>Pseudomonadati</taxon>
        <taxon>Bacteroidota</taxon>
        <taxon>Bacteroidia</taxon>
        <taxon>Bacteroidales</taxon>
        <taxon>Porphyromonadaceae</taxon>
        <taxon>Porphyromonas</taxon>
    </lineage>
</organism>
<keyword evidence="12 17" id="KW-0411">Iron-sulfur</keyword>
<keyword evidence="14 17" id="KW-0676">Redox-active center</keyword>